<dbReference type="PROSITE" id="PS51371">
    <property type="entry name" value="CBS"/>
    <property type="match status" value="2"/>
</dbReference>
<proteinExistence type="predicted"/>
<dbReference type="Pfam" id="PF00571">
    <property type="entry name" value="CBS"/>
    <property type="match status" value="2"/>
</dbReference>
<dbReference type="SUPFAM" id="SSF54631">
    <property type="entry name" value="CBS-domain pair"/>
    <property type="match status" value="1"/>
</dbReference>
<evidence type="ECO:0000256" key="1">
    <source>
        <dbReference type="ARBA" id="ARBA00023122"/>
    </source>
</evidence>
<evidence type="ECO:0000259" key="2">
    <source>
        <dbReference type="PROSITE" id="PS51371"/>
    </source>
</evidence>
<feature type="domain" description="CBS" evidence="2">
    <location>
        <begin position="107"/>
        <end position="156"/>
    </location>
</feature>
<dbReference type="PANTHER" id="PTHR43080:SF2">
    <property type="entry name" value="CBS DOMAIN-CONTAINING PROTEIN"/>
    <property type="match status" value="1"/>
</dbReference>
<evidence type="ECO:0000313" key="3">
    <source>
        <dbReference type="EMBL" id="GAH82073.1"/>
    </source>
</evidence>
<dbReference type="Gene3D" id="3.10.580.10">
    <property type="entry name" value="CBS-domain"/>
    <property type="match status" value="1"/>
</dbReference>
<gene>
    <name evidence="3" type="ORF">S03H2_57541</name>
</gene>
<dbReference type="InterPro" id="IPR051257">
    <property type="entry name" value="Diverse_CBS-Domain"/>
</dbReference>
<dbReference type="PANTHER" id="PTHR43080">
    <property type="entry name" value="CBS DOMAIN-CONTAINING PROTEIN CBSX3, MITOCHONDRIAL"/>
    <property type="match status" value="1"/>
</dbReference>
<organism evidence="3">
    <name type="scientific">marine sediment metagenome</name>
    <dbReference type="NCBI Taxonomy" id="412755"/>
    <lineage>
        <taxon>unclassified sequences</taxon>
        <taxon>metagenomes</taxon>
        <taxon>ecological metagenomes</taxon>
    </lineage>
</organism>
<dbReference type="SMART" id="SM00116">
    <property type="entry name" value="CBS"/>
    <property type="match status" value="2"/>
</dbReference>
<feature type="non-terminal residue" evidence="3">
    <location>
        <position position="1"/>
    </location>
</feature>
<dbReference type="EMBL" id="BARU01036887">
    <property type="protein sequence ID" value="GAH82073.1"/>
    <property type="molecule type" value="Genomic_DNA"/>
</dbReference>
<name>X1KJ36_9ZZZZ</name>
<protein>
    <recommendedName>
        <fullName evidence="2">CBS domain-containing protein</fullName>
    </recommendedName>
</protein>
<dbReference type="AlphaFoldDB" id="X1KJ36"/>
<dbReference type="InterPro" id="IPR000644">
    <property type="entry name" value="CBS_dom"/>
</dbReference>
<comment type="caution">
    <text evidence="3">The sequence shown here is derived from an EMBL/GenBank/DDBJ whole genome shotgun (WGS) entry which is preliminary data.</text>
</comment>
<accession>X1KJ36</accession>
<keyword evidence="1" id="KW-0129">CBS domain</keyword>
<dbReference type="Gene3D" id="3.90.1280.20">
    <property type="match status" value="1"/>
</dbReference>
<reference evidence="3" key="1">
    <citation type="journal article" date="2014" name="Front. Microbiol.">
        <title>High frequency of phylogenetically diverse reductive dehalogenase-homologous genes in deep subseafloor sedimentary metagenomes.</title>
        <authorList>
            <person name="Kawai M."/>
            <person name="Futagami T."/>
            <person name="Toyoda A."/>
            <person name="Takaki Y."/>
            <person name="Nishi S."/>
            <person name="Hori S."/>
            <person name="Arai W."/>
            <person name="Tsubouchi T."/>
            <person name="Morono Y."/>
            <person name="Uchiyama I."/>
            <person name="Ito T."/>
            <person name="Fujiyama A."/>
            <person name="Inagaki F."/>
            <person name="Takami H."/>
        </authorList>
    </citation>
    <scope>NUCLEOTIDE SEQUENCE</scope>
    <source>
        <strain evidence="3">Expedition CK06-06</strain>
    </source>
</reference>
<dbReference type="InterPro" id="IPR046342">
    <property type="entry name" value="CBS_dom_sf"/>
</dbReference>
<feature type="domain" description="CBS" evidence="2">
    <location>
        <begin position="46"/>
        <end position="102"/>
    </location>
</feature>
<sequence length="156" mass="17816">RKVANELKNWIEKGKFFLNPPAERLPRDTSFKPMKEVRTQKFVKDFKKQALICHLNDSINIVAKKIIEENENHVAIIDDEGILKGIVTSFDITRAIAENKEILSEIITKKVITTTDDEPIDIAARKMRVNNINGLPVIDKNKRVIGLITSEELLLK</sequence>